<keyword evidence="3" id="KW-1185">Reference proteome</keyword>
<reference evidence="2 3" key="1">
    <citation type="submission" date="2021-06" db="EMBL/GenBank/DDBJ databases">
        <authorList>
            <person name="Palmer J.M."/>
        </authorList>
    </citation>
    <scope>NUCLEOTIDE SEQUENCE [LARGE SCALE GENOMIC DNA]</scope>
    <source>
        <strain evidence="2 3">CL_MEX2019</strain>
        <tissue evidence="2">Muscle</tissue>
    </source>
</reference>
<protein>
    <submittedName>
        <fullName evidence="2">Uncharacterized protein</fullName>
    </submittedName>
</protein>
<evidence type="ECO:0000313" key="3">
    <source>
        <dbReference type="Proteomes" id="UP001352852"/>
    </source>
</evidence>
<proteinExistence type="predicted"/>
<accession>A0ABU7D8C3</accession>
<sequence length="76" mass="8628">MVYRKKISKTESQQLNVTPESSKQQTPPPAPLGKARGVPRPANEHMLLFQCLYLTLFCSTRPVLRPSLLLCRYNKG</sequence>
<feature type="compositionally biased region" description="Polar residues" evidence="1">
    <location>
        <begin position="10"/>
        <end position="25"/>
    </location>
</feature>
<dbReference type="EMBL" id="JAHUTJ010016790">
    <property type="protein sequence ID" value="MED6270174.1"/>
    <property type="molecule type" value="Genomic_DNA"/>
</dbReference>
<name>A0ABU7D8C3_9TELE</name>
<gene>
    <name evidence="2" type="ORF">CHARACLAT_007267</name>
</gene>
<dbReference type="Proteomes" id="UP001352852">
    <property type="component" value="Unassembled WGS sequence"/>
</dbReference>
<feature type="region of interest" description="Disordered" evidence="1">
    <location>
        <begin position="1"/>
        <end position="38"/>
    </location>
</feature>
<evidence type="ECO:0000256" key="1">
    <source>
        <dbReference type="SAM" id="MobiDB-lite"/>
    </source>
</evidence>
<comment type="caution">
    <text evidence="2">The sequence shown here is derived from an EMBL/GenBank/DDBJ whole genome shotgun (WGS) entry which is preliminary data.</text>
</comment>
<evidence type="ECO:0000313" key="2">
    <source>
        <dbReference type="EMBL" id="MED6270174.1"/>
    </source>
</evidence>
<organism evidence="2 3">
    <name type="scientific">Characodon lateralis</name>
    <dbReference type="NCBI Taxonomy" id="208331"/>
    <lineage>
        <taxon>Eukaryota</taxon>
        <taxon>Metazoa</taxon>
        <taxon>Chordata</taxon>
        <taxon>Craniata</taxon>
        <taxon>Vertebrata</taxon>
        <taxon>Euteleostomi</taxon>
        <taxon>Actinopterygii</taxon>
        <taxon>Neopterygii</taxon>
        <taxon>Teleostei</taxon>
        <taxon>Neoteleostei</taxon>
        <taxon>Acanthomorphata</taxon>
        <taxon>Ovalentaria</taxon>
        <taxon>Atherinomorphae</taxon>
        <taxon>Cyprinodontiformes</taxon>
        <taxon>Goodeidae</taxon>
        <taxon>Characodon</taxon>
    </lineage>
</organism>